<evidence type="ECO:0000259" key="1">
    <source>
        <dbReference type="Pfam" id="PF00144"/>
    </source>
</evidence>
<proteinExistence type="predicted"/>
<name>A0A1H7U8Q0_STRJI</name>
<gene>
    <name evidence="2" type="ORF">SAMN05414137_115111</name>
</gene>
<dbReference type="eggNOG" id="COG1680">
    <property type="taxonomic scope" value="Bacteria"/>
</dbReference>
<dbReference type="Pfam" id="PF00144">
    <property type="entry name" value="Beta-lactamase"/>
    <property type="match status" value="1"/>
</dbReference>
<sequence length="447" mass="47308">MSDQTLQEFVDAAAERFGIPGAAVGVHAGGRSVHANHGVTSVENPLPVDEHTFFALGSVSKTFTATVVMSLVEQGRIDLDAPVRRYVPELVLADEAHAAAITVRQLLNHTAGLGVRLVVETGDGDDALAGFVAHLDEIDLIGAPGSRASYSQAGYNLLGRVVENVTGHTFEQAVAELALTPLGLHETAYFTDQVMTRRFACGHNADEDGTPVVARQWKDTRGNNPGGGIAATVADQLRWARFHLGDGALQKRMQTPTVALRGSTLGDAFGVCWFLRDIDGTATVGHGGSGNGQFADLLLVPERDFAVSVMTNGGPGGVAFNREVVQFALAHFLGVVDRDPEPVAYDHAVVAPTAGVYEIDIMTLTIRTEEGAAAPTLEVVIKPEIRAASEKEIPADYPPFPFGLLPGTGDDYIITAGAMKGQRGFFTRDSSGAITGVDLAGRLFTRR</sequence>
<dbReference type="InterPro" id="IPR012338">
    <property type="entry name" value="Beta-lactam/transpept-like"/>
</dbReference>
<dbReference type="InterPro" id="IPR050491">
    <property type="entry name" value="AmpC-like"/>
</dbReference>
<reference evidence="3" key="1">
    <citation type="submission" date="2016-10" db="EMBL/GenBank/DDBJ databases">
        <authorList>
            <person name="Varghese N."/>
        </authorList>
    </citation>
    <scope>NUCLEOTIDE SEQUENCE [LARGE SCALE GENOMIC DNA]</scope>
    <source>
        <strain evidence="3">DSM 45096 / BCRC 16803 / CGMCC 4.1857 / CIP 109030 / JCM 12277 / KCTC 19219 / NBRC 100920 / 33214</strain>
    </source>
</reference>
<dbReference type="PANTHER" id="PTHR46825">
    <property type="entry name" value="D-ALANYL-D-ALANINE-CARBOXYPEPTIDASE/ENDOPEPTIDASE AMPH"/>
    <property type="match status" value="1"/>
</dbReference>
<dbReference type="PANTHER" id="PTHR46825:SF15">
    <property type="entry name" value="BETA-LACTAMASE-RELATED DOMAIN-CONTAINING PROTEIN"/>
    <property type="match status" value="1"/>
</dbReference>
<evidence type="ECO:0000313" key="3">
    <source>
        <dbReference type="Proteomes" id="UP000183015"/>
    </source>
</evidence>
<accession>A0A1H7U8Q0</accession>
<dbReference type="Proteomes" id="UP000183015">
    <property type="component" value="Unassembled WGS sequence"/>
</dbReference>
<dbReference type="EMBL" id="FOAZ01000015">
    <property type="protein sequence ID" value="SEL92657.1"/>
    <property type="molecule type" value="Genomic_DNA"/>
</dbReference>
<dbReference type="Gene3D" id="3.40.710.10">
    <property type="entry name" value="DD-peptidase/beta-lactamase superfamily"/>
    <property type="match status" value="1"/>
</dbReference>
<feature type="domain" description="Beta-lactamase-related" evidence="1">
    <location>
        <begin position="8"/>
        <end position="317"/>
    </location>
</feature>
<evidence type="ECO:0000313" key="2">
    <source>
        <dbReference type="EMBL" id="SEL92657.1"/>
    </source>
</evidence>
<dbReference type="AlphaFoldDB" id="A0A1H7U8Q0"/>
<keyword evidence="3" id="KW-1185">Reference proteome</keyword>
<dbReference type="OrthoDB" id="262125at2"/>
<dbReference type="SUPFAM" id="SSF56601">
    <property type="entry name" value="beta-lactamase/transpeptidase-like"/>
    <property type="match status" value="1"/>
</dbReference>
<dbReference type="STRING" id="235985.SAMN05414137_115111"/>
<organism evidence="2 3">
    <name type="scientific">Streptacidiphilus jiangxiensis</name>
    <dbReference type="NCBI Taxonomy" id="235985"/>
    <lineage>
        <taxon>Bacteria</taxon>
        <taxon>Bacillati</taxon>
        <taxon>Actinomycetota</taxon>
        <taxon>Actinomycetes</taxon>
        <taxon>Kitasatosporales</taxon>
        <taxon>Streptomycetaceae</taxon>
        <taxon>Streptacidiphilus</taxon>
    </lineage>
</organism>
<dbReference type="RefSeq" id="WP_042450573.1">
    <property type="nucleotide sequence ID" value="NZ_BBPN01000019.1"/>
</dbReference>
<protein>
    <submittedName>
        <fullName evidence="2">CubicO group peptidase, beta-lactamase class C family</fullName>
    </submittedName>
</protein>
<dbReference type="InterPro" id="IPR001466">
    <property type="entry name" value="Beta-lactam-related"/>
</dbReference>